<protein>
    <submittedName>
        <fullName evidence="5">Transketolase</fullName>
    </submittedName>
</protein>
<dbReference type="InterPro" id="IPR005474">
    <property type="entry name" value="Transketolase_N"/>
</dbReference>
<comment type="cofactor">
    <cofactor evidence="1">
        <name>thiamine diphosphate</name>
        <dbReference type="ChEBI" id="CHEBI:58937"/>
    </cofactor>
</comment>
<dbReference type="InterPro" id="IPR029061">
    <property type="entry name" value="THDP-binding"/>
</dbReference>
<feature type="domain" description="Transketolase N-terminal" evidence="4">
    <location>
        <begin position="14"/>
        <end position="280"/>
    </location>
</feature>
<accession>A0ABR7XGT3</accession>
<keyword evidence="3" id="KW-0786">Thiamine pyrophosphate</keyword>
<comment type="similarity">
    <text evidence="2">Belongs to the transketolase family.</text>
</comment>
<reference evidence="5 6" key="1">
    <citation type="submission" date="2020-09" db="EMBL/GenBank/DDBJ databases">
        <title>Genome sequencing and assembly of Pontibacter sp.</title>
        <authorList>
            <person name="Chhetri G."/>
        </authorList>
    </citation>
    <scope>NUCLEOTIDE SEQUENCE [LARGE SCALE GENOMIC DNA]</scope>
    <source>
        <strain evidence="5 6">JH31</strain>
    </source>
</reference>
<dbReference type="PANTHER" id="PTHR47514">
    <property type="entry name" value="TRANSKETOLASE N-TERMINAL SECTION-RELATED"/>
    <property type="match status" value="1"/>
</dbReference>
<evidence type="ECO:0000256" key="1">
    <source>
        <dbReference type="ARBA" id="ARBA00001964"/>
    </source>
</evidence>
<dbReference type="RefSeq" id="WP_191183276.1">
    <property type="nucleotide sequence ID" value="NZ_JACXAJ010000002.1"/>
</dbReference>
<evidence type="ECO:0000313" key="5">
    <source>
        <dbReference type="EMBL" id="MBD1397156.1"/>
    </source>
</evidence>
<evidence type="ECO:0000259" key="4">
    <source>
        <dbReference type="Pfam" id="PF00456"/>
    </source>
</evidence>
<proteinExistence type="inferred from homology"/>
<dbReference type="EMBL" id="JACXAJ010000002">
    <property type="protein sequence ID" value="MBD1397156.1"/>
    <property type="molecule type" value="Genomic_DNA"/>
</dbReference>
<dbReference type="CDD" id="cd02012">
    <property type="entry name" value="TPP_TK"/>
    <property type="match status" value="1"/>
</dbReference>
<dbReference type="Pfam" id="PF00456">
    <property type="entry name" value="Transketolase_N"/>
    <property type="match status" value="1"/>
</dbReference>
<comment type="caution">
    <text evidence="5">The sequence shown here is derived from an EMBL/GenBank/DDBJ whole genome shotgun (WGS) entry which is preliminary data.</text>
</comment>
<dbReference type="SUPFAM" id="SSF52518">
    <property type="entry name" value="Thiamin diphosphate-binding fold (THDP-binding)"/>
    <property type="match status" value="1"/>
</dbReference>
<name>A0ABR7XGT3_9BACT</name>
<dbReference type="PANTHER" id="PTHR47514:SF1">
    <property type="entry name" value="TRANSKETOLASE N-TERMINAL SECTION-RELATED"/>
    <property type="match status" value="1"/>
</dbReference>
<evidence type="ECO:0000256" key="3">
    <source>
        <dbReference type="ARBA" id="ARBA00023052"/>
    </source>
</evidence>
<evidence type="ECO:0000313" key="6">
    <source>
        <dbReference type="Proteomes" id="UP000625551"/>
    </source>
</evidence>
<keyword evidence="6" id="KW-1185">Reference proteome</keyword>
<evidence type="ECO:0000256" key="2">
    <source>
        <dbReference type="ARBA" id="ARBA00007131"/>
    </source>
</evidence>
<sequence length="286" mass="31434">MNPHNKSIEELKEIAAQVRRDIVRMVHAVNSGHPGGSLGCTDYFVSLYFRVMNYKPSPFNMDGEGEDLFFLSNGHISPVWYSVLARAGFFEVKELATFRKINSRLQGHPATEEGLEGIRVASGSLGQGLSVAVGAAQTKKLNKDNNLVYVLMGDGELGEGQVWEAAMYAAHNKVDNLIATVDRNYQQIDGGTEEVLSLGDLRAKFEAFGWHVLEADGNNFELLLPALEDAKRATGNGKPVMILMDTEMGFGVDFMMGSHKWHGVAPNDEQLEIALQQLAVQQASDY</sequence>
<dbReference type="Gene3D" id="3.40.50.970">
    <property type="match status" value="1"/>
</dbReference>
<gene>
    <name evidence="5" type="ORF">H9Q13_08275</name>
</gene>
<dbReference type="Proteomes" id="UP000625551">
    <property type="component" value="Unassembled WGS sequence"/>
</dbReference>
<organism evidence="5 6">
    <name type="scientific">Pontibacter aquaedesilientis</name>
    <dbReference type="NCBI Taxonomy" id="2766980"/>
    <lineage>
        <taxon>Bacteria</taxon>
        <taxon>Pseudomonadati</taxon>
        <taxon>Bacteroidota</taxon>
        <taxon>Cytophagia</taxon>
        <taxon>Cytophagales</taxon>
        <taxon>Hymenobacteraceae</taxon>
        <taxon>Pontibacter</taxon>
    </lineage>
</organism>